<accession>A0A1H6S104</accession>
<protein>
    <submittedName>
        <fullName evidence="1">Uncharacterized protein</fullName>
    </submittedName>
</protein>
<reference evidence="2" key="1">
    <citation type="submission" date="2016-10" db="EMBL/GenBank/DDBJ databases">
        <authorList>
            <person name="Varghese N."/>
            <person name="Submissions S."/>
        </authorList>
    </citation>
    <scope>NUCLEOTIDE SEQUENCE [LARGE SCALE GENOMIC DNA]</scope>
    <source>
        <strain evidence="2">DSM 17934</strain>
    </source>
</reference>
<dbReference type="RefSeq" id="WP_091309511.1">
    <property type="nucleotide sequence ID" value="NZ_CBCSJU010000005.1"/>
</dbReference>
<dbReference type="Proteomes" id="UP000199702">
    <property type="component" value="Unassembled WGS sequence"/>
</dbReference>
<dbReference type="AlphaFoldDB" id="A0A1H6S104"/>
<organism evidence="1 2">
    <name type="scientific">Flavobacterium terrigena</name>
    <dbReference type="NCBI Taxonomy" id="402734"/>
    <lineage>
        <taxon>Bacteria</taxon>
        <taxon>Pseudomonadati</taxon>
        <taxon>Bacteroidota</taxon>
        <taxon>Flavobacteriia</taxon>
        <taxon>Flavobacteriales</taxon>
        <taxon>Flavobacteriaceae</taxon>
        <taxon>Flavobacterium</taxon>
    </lineage>
</organism>
<dbReference type="EMBL" id="FNYA01000002">
    <property type="protein sequence ID" value="SEI61599.1"/>
    <property type="molecule type" value="Genomic_DNA"/>
</dbReference>
<sequence length="428" mass="44922">MNQTKLLQQLGCLLFLIQISYSQVGIGTTTPEGALDIISTNDGLLIPRVALTNTSTATITTPIKSELVYNTATVGDVTPGYYYWETTPTVASDRWIRLVATGSNWSITGNSGTSPGTNFIGTTDAQDFRIKTGVGGIDRWNISNTNNGQLQSYSIGTAAVPTYSWQTDPNTGIFSPGISILGFSTNSNERMRIESDGDVGIGTSSAAYKLSVRHDQDGYGVMSVDNATAGGFSGIYLLQGTSYRGHIGYVNTGGVSTFGGKGSYQLASGNRHMLFSTNSGAETYLERMIIAQDGRVGINTNPTNLSATIQPTSNLQVNGSVAVGVIRVTVGAGNVTYTVPSTISKLILDASGGSTLTVELPDPTTCTGRLISVSRGTGTKTITIDPVGANNIQNLDGTITSTTSLPAHSAAGAGINIQFWSDGVNWYR</sequence>
<dbReference type="OrthoDB" id="1307467at2"/>
<evidence type="ECO:0000313" key="2">
    <source>
        <dbReference type="Proteomes" id="UP000199702"/>
    </source>
</evidence>
<keyword evidence="2" id="KW-1185">Reference proteome</keyword>
<evidence type="ECO:0000313" key="1">
    <source>
        <dbReference type="EMBL" id="SEI61599.1"/>
    </source>
</evidence>
<gene>
    <name evidence="1" type="ORF">SAMN05660918_1158</name>
</gene>
<name>A0A1H6S104_9FLAO</name>
<proteinExistence type="predicted"/>
<dbReference type="STRING" id="402734.SAMN05660918_1158"/>